<accession>A0ABY4GMU8</accession>
<gene>
    <name evidence="2" type="ORF">MUN87_02005</name>
</gene>
<sequence>MEKEFISFISAVISAGIAGLVTLVVLFINQLMQHKRWRENMQRKGEDKYLEKKLDTLHEANIELFKLANETLSLARDADSKGINDKFDNLNNKVRLAIELSSPYLNSGNEREIDEDLGLIVEISEVFELLALIRGMLQKEIDTTDKEIETHLLWLNEAIWGLRDHLSFEMKNFDFNNVVKPTSNKILKWTLLSLSINIFYTIYIIFILI</sequence>
<keyword evidence="1" id="KW-0812">Transmembrane</keyword>
<keyword evidence="1" id="KW-1133">Transmembrane helix</keyword>
<dbReference type="Proteomes" id="UP000831537">
    <property type="component" value="Chromosome"/>
</dbReference>
<keyword evidence="3" id="KW-1185">Reference proteome</keyword>
<evidence type="ECO:0000256" key="1">
    <source>
        <dbReference type="SAM" id="Phobius"/>
    </source>
</evidence>
<evidence type="ECO:0000313" key="3">
    <source>
        <dbReference type="Proteomes" id="UP000831537"/>
    </source>
</evidence>
<protein>
    <submittedName>
        <fullName evidence="2">Uncharacterized protein</fullName>
    </submittedName>
</protein>
<name>A0ABY4GMU8_9BACI</name>
<organism evidence="2 3">
    <name type="scientific">Gracilibacillus salinarum</name>
    <dbReference type="NCBI Taxonomy" id="2932255"/>
    <lineage>
        <taxon>Bacteria</taxon>
        <taxon>Bacillati</taxon>
        <taxon>Bacillota</taxon>
        <taxon>Bacilli</taxon>
        <taxon>Bacillales</taxon>
        <taxon>Bacillaceae</taxon>
        <taxon>Gracilibacillus</taxon>
    </lineage>
</organism>
<evidence type="ECO:0000313" key="2">
    <source>
        <dbReference type="EMBL" id="UOQ85703.1"/>
    </source>
</evidence>
<feature type="transmembrane region" description="Helical" evidence="1">
    <location>
        <begin position="189"/>
        <end position="208"/>
    </location>
</feature>
<dbReference type="EMBL" id="CP095071">
    <property type="protein sequence ID" value="UOQ85703.1"/>
    <property type="molecule type" value="Genomic_DNA"/>
</dbReference>
<proteinExistence type="predicted"/>
<feature type="transmembrane region" description="Helical" evidence="1">
    <location>
        <begin position="6"/>
        <end position="28"/>
    </location>
</feature>
<dbReference type="RefSeq" id="WP_244745855.1">
    <property type="nucleotide sequence ID" value="NZ_CP095071.1"/>
</dbReference>
<reference evidence="2 3" key="1">
    <citation type="submission" date="2022-04" db="EMBL/GenBank/DDBJ databases">
        <title>Gracilibacillus sp. isolated from saltern.</title>
        <authorList>
            <person name="Won M."/>
            <person name="Lee C.-M."/>
            <person name="Woen H.-Y."/>
            <person name="Kwon S.-W."/>
        </authorList>
    </citation>
    <scope>NUCLEOTIDE SEQUENCE [LARGE SCALE GENOMIC DNA]</scope>
    <source>
        <strain evidence="2 3">SSPM10-3</strain>
    </source>
</reference>
<keyword evidence="1" id="KW-0472">Membrane</keyword>